<evidence type="ECO:0000313" key="3">
    <source>
        <dbReference type="Proteomes" id="UP000250266"/>
    </source>
</evidence>
<feature type="compositionally biased region" description="Basic and acidic residues" evidence="1">
    <location>
        <begin position="67"/>
        <end position="76"/>
    </location>
</feature>
<feature type="region of interest" description="Disordered" evidence="1">
    <location>
        <begin position="232"/>
        <end position="251"/>
    </location>
</feature>
<sequence length="617" mass="69794">MQLPRLPLLRPSHSLWSATQIRLASSASKPPSSETKPPISATTSDDASTPVDGSSPKSPFAKKRERTRFGHIDFVRLKIPRPSKPEAPKPSTSQIVSAKRRPKSQPITSSELGGITEHSHSRNAVESAGTVQSTGKGPVLEYQRALTFEDVQTPTQRSRKHVAYVGRQSGLQRGGNMNLERRKPQDLLRESNTISTPPKEPVAPSPNEPPNPPVPNLDKTKPSLSLLEELFPETVQKESPKTSAPPDREVPRLFLPSQRPIDLPQSGAYRDPRVQMRKAFIEAFESRGEEVTLLVLNKCNISLVESDFKRLIPSGKHIQGWARDGEVMRIIPGRDPRSLARLPFYLLLFKTPSEALAYQANVARIHKLARLHTPSSAISAIPPPPGLIEDGEDLHAVIQNYSLAPPGMMLHLEVVQQPYPPLWREIALQGGYKPIVDDQGKKLHKVLLHMEGYEVSRLALFLAIRFDAIERGLSSWDLMDGIDSIVKLEDLWGINRPRRNTQHRSCNRDQGGLYVDDNDESDETDTDTDNDTDDPHSQYSDMDRLENRPAAKQHAIHRVYNRWVIEFKTQDMAERFARSWHRRLLPLPREERERERMETKSWKEMEAPNVCNTEVLW</sequence>
<reference evidence="2 3" key="1">
    <citation type="journal article" date="2016" name="Nat. Commun.">
        <title>Ectomycorrhizal ecology is imprinted in the genome of the dominant symbiotic fungus Cenococcum geophilum.</title>
        <authorList>
            <consortium name="DOE Joint Genome Institute"/>
            <person name="Peter M."/>
            <person name="Kohler A."/>
            <person name="Ohm R.A."/>
            <person name="Kuo A."/>
            <person name="Krutzmann J."/>
            <person name="Morin E."/>
            <person name="Arend M."/>
            <person name="Barry K.W."/>
            <person name="Binder M."/>
            <person name="Choi C."/>
            <person name="Clum A."/>
            <person name="Copeland A."/>
            <person name="Grisel N."/>
            <person name="Haridas S."/>
            <person name="Kipfer T."/>
            <person name="LaButti K."/>
            <person name="Lindquist E."/>
            <person name="Lipzen A."/>
            <person name="Maire R."/>
            <person name="Meier B."/>
            <person name="Mihaltcheva S."/>
            <person name="Molinier V."/>
            <person name="Murat C."/>
            <person name="Poggeler S."/>
            <person name="Quandt C.A."/>
            <person name="Sperisen C."/>
            <person name="Tritt A."/>
            <person name="Tisserant E."/>
            <person name="Crous P.W."/>
            <person name="Henrissat B."/>
            <person name="Nehls U."/>
            <person name="Egli S."/>
            <person name="Spatafora J.W."/>
            <person name="Grigoriev I.V."/>
            <person name="Martin F.M."/>
        </authorList>
    </citation>
    <scope>NUCLEOTIDE SEQUENCE [LARGE SCALE GENOMIC DNA]</scope>
    <source>
        <strain evidence="2 3">CBS 459.81</strain>
    </source>
</reference>
<evidence type="ECO:0000313" key="2">
    <source>
        <dbReference type="EMBL" id="OCK86365.1"/>
    </source>
</evidence>
<accession>A0A8E2ELV6</accession>
<keyword evidence="3" id="KW-1185">Reference proteome</keyword>
<evidence type="ECO:0000256" key="1">
    <source>
        <dbReference type="SAM" id="MobiDB-lite"/>
    </source>
</evidence>
<gene>
    <name evidence="2" type="ORF">K432DRAFT_421107</name>
</gene>
<feature type="compositionally biased region" description="Acidic residues" evidence="1">
    <location>
        <begin position="516"/>
        <end position="532"/>
    </location>
</feature>
<feature type="compositionally biased region" description="Basic and acidic residues" evidence="1">
    <location>
        <begin position="179"/>
        <end position="189"/>
    </location>
</feature>
<dbReference type="AlphaFoldDB" id="A0A8E2ELV6"/>
<dbReference type="OrthoDB" id="5332316at2759"/>
<feature type="compositionally biased region" description="Polar residues" evidence="1">
    <location>
        <begin position="23"/>
        <end position="57"/>
    </location>
</feature>
<protein>
    <submittedName>
        <fullName evidence="2">Uncharacterized protein</fullName>
    </submittedName>
</protein>
<organism evidence="2 3">
    <name type="scientific">Lepidopterella palustris CBS 459.81</name>
    <dbReference type="NCBI Taxonomy" id="1314670"/>
    <lineage>
        <taxon>Eukaryota</taxon>
        <taxon>Fungi</taxon>
        <taxon>Dikarya</taxon>
        <taxon>Ascomycota</taxon>
        <taxon>Pezizomycotina</taxon>
        <taxon>Dothideomycetes</taxon>
        <taxon>Pleosporomycetidae</taxon>
        <taxon>Mytilinidiales</taxon>
        <taxon>Argynnaceae</taxon>
        <taxon>Lepidopterella</taxon>
    </lineage>
</organism>
<feature type="compositionally biased region" description="Basic and acidic residues" evidence="1">
    <location>
        <begin position="533"/>
        <end position="543"/>
    </location>
</feature>
<feature type="compositionally biased region" description="Pro residues" evidence="1">
    <location>
        <begin position="198"/>
        <end position="215"/>
    </location>
</feature>
<dbReference type="EMBL" id="KV744806">
    <property type="protein sequence ID" value="OCK86365.1"/>
    <property type="molecule type" value="Genomic_DNA"/>
</dbReference>
<feature type="region of interest" description="Disordered" evidence="1">
    <location>
        <begin position="499"/>
        <end position="543"/>
    </location>
</feature>
<dbReference type="Proteomes" id="UP000250266">
    <property type="component" value="Unassembled WGS sequence"/>
</dbReference>
<feature type="region of interest" description="Disordered" evidence="1">
    <location>
        <begin position="23"/>
        <end position="220"/>
    </location>
</feature>
<name>A0A8E2ELV6_9PEZI</name>
<feature type="compositionally biased region" description="Basic and acidic residues" evidence="1">
    <location>
        <begin position="235"/>
        <end position="251"/>
    </location>
</feature>
<proteinExistence type="predicted"/>